<organism evidence="3 4">
    <name type="scientific">Yoonia rhodophyticola</name>
    <dbReference type="NCBI Taxonomy" id="3137370"/>
    <lineage>
        <taxon>Bacteria</taxon>
        <taxon>Pseudomonadati</taxon>
        <taxon>Pseudomonadota</taxon>
        <taxon>Alphaproteobacteria</taxon>
        <taxon>Rhodobacterales</taxon>
        <taxon>Paracoccaceae</taxon>
        <taxon>Yoonia</taxon>
    </lineage>
</organism>
<gene>
    <name evidence="3" type="ORF">AABB31_13730</name>
</gene>
<reference evidence="3 4" key="2">
    <citation type="submission" date="2024-08" db="EMBL/GenBank/DDBJ databases">
        <title>Phylogenomic analyses of a clade within the roseobacter group suggest taxonomic reassignments of species of the genera Aestuariivita, Citreicella, Loktanella, Nautella, Pelagibaca, Ruegeria, Thalassobius, Thiobacimonas and Tropicibacter, and the proposal o.</title>
        <authorList>
            <person name="Jeon C.O."/>
        </authorList>
    </citation>
    <scope>NUCLEOTIDE SEQUENCE [LARGE SCALE GENOMIC DNA]</scope>
    <source>
        <strain evidence="3 4">SS1-5</strain>
    </source>
</reference>
<dbReference type="PANTHER" id="PTHR14136:SF17">
    <property type="entry name" value="BTB_POZ DOMAIN-CONTAINING PROTEIN KCTD9"/>
    <property type="match status" value="1"/>
</dbReference>
<dbReference type="KEGG" id="yrh:AABB31_13730"/>
<sequence>MPIKRTRPAGLRPAPTLPNHRKSPDHLGRIAALSKNARTTWFSLLGVLLFVGVTLLGFAHIDFYGYDRQTALPLIGVSVPTIFFFWTAPLLVAANYVYFHLYLIRLWDALGDAPARIGGEPLGRAIPPWLVTDAALWLRHLARGDDCTDTRPLEGLTAVLNFALTWCLGLLIGGMAWWLSGVARDAMMTGLAALALSGMMLTAVTSFAGLWSRMVRDRMPGRPVGATFAALFTALCLAAPSYFRTVDPAPWMMETERMRVWDAASGQLVDAEIVTPIYADHETPLWDRLWTLAEINLEGENIVEKPGNWLPFGLVWAEFERGWCAREAPDDCAVLGAHADAINEEFWNRQDSTLAFLKRPQWHNPGQRKPDFRGANLRETFLADIDLDGAMLHGADLSEAELRGADLSGAIMDWAILEEAALQGIDLEDASLNGADMTDAQLWGAVMDNARLQAANLAGANLRAASLKDAVMQRANFQWADLRGANVSGAQMQLVDLREADARAATLVFADLQDANLTHSVLSNADLSTANLQNANLASTELQDALLYAANLTGARLGNAVLTRANLSSAKLAGVNLDRARLDGTVLNGVSMSGADLSFSWIEGISIAPFDILRPETGGGWPQADILQAEHSITGTRNQGGAVREVDFAAGPVIAGLDWRNAFVDGSVTGQDRLTAAMGLATPPCQWTNAVLDDATFYGRWRGWLALNPDPTSDLMYNWAGIAPAKWADVTAIPPPPGCAWATGPLTP</sequence>
<feature type="region of interest" description="Disordered" evidence="1">
    <location>
        <begin position="1"/>
        <end position="23"/>
    </location>
</feature>
<feature type="transmembrane region" description="Helical" evidence="2">
    <location>
        <begin position="158"/>
        <end position="179"/>
    </location>
</feature>
<name>A0AAN0NL06_9RHOB</name>
<dbReference type="AlphaFoldDB" id="A0AAN0NL06"/>
<dbReference type="Proteomes" id="UP001470809">
    <property type="component" value="Chromosome"/>
</dbReference>
<accession>A0AAN0NL06</accession>
<reference evidence="4" key="1">
    <citation type="submission" date="2024-04" db="EMBL/GenBank/DDBJ databases">
        <title>Phylogenomic analyses of a clade within the roseobacter group suggest taxonomic reassignments of species of the genera Aestuariivita, Citreicella, Loktanella, Nautella, Pelagibaca, Ruegeria, Thalassobius, Thiobacimonas and Tropicibacter, and the proposal o.</title>
        <authorList>
            <person name="Jeon C.O."/>
        </authorList>
    </citation>
    <scope>NUCLEOTIDE SEQUENCE [LARGE SCALE GENOMIC DNA]</scope>
    <source>
        <strain evidence="4">SS1-5</strain>
    </source>
</reference>
<dbReference type="SUPFAM" id="SSF141571">
    <property type="entry name" value="Pentapeptide repeat-like"/>
    <property type="match status" value="2"/>
</dbReference>
<keyword evidence="2" id="KW-0812">Transmembrane</keyword>
<dbReference type="RefSeq" id="WP_373635508.1">
    <property type="nucleotide sequence ID" value="NZ_CP151767.2"/>
</dbReference>
<evidence type="ECO:0000313" key="4">
    <source>
        <dbReference type="Proteomes" id="UP001470809"/>
    </source>
</evidence>
<proteinExistence type="predicted"/>
<evidence type="ECO:0000313" key="3">
    <source>
        <dbReference type="EMBL" id="WZU66134.2"/>
    </source>
</evidence>
<feature type="transmembrane region" description="Helical" evidence="2">
    <location>
        <begin position="39"/>
        <end position="59"/>
    </location>
</feature>
<protein>
    <submittedName>
        <fullName evidence="3">Pentapeptide repeat-containing protein</fullName>
    </submittedName>
</protein>
<dbReference type="Gene3D" id="2.160.20.80">
    <property type="entry name" value="E3 ubiquitin-protein ligase SopA"/>
    <property type="match status" value="2"/>
</dbReference>
<keyword evidence="4" id="KW-1185">Reference proteome</keyword>
<feature type="transmembrane region" description="Helical" evidence="2">
    <location>
        <begin position="71"/>
        <end position="98"/>
    </location>
</feature>
<dbReference type="EMBL" id="CP151767">
    <property type="protein sequence ID" value="WZU66134.2"/>
    <property type="molecule type" value="Genomic_DNA"/>
</dbReference>
<feature type="transmembrane region" description="Helical" evidence="2">
    <location>
        <begin position="191"/>
        <end position="212"/>
    </location>
</feature>
<dbReference type="Pfam" id="PF00805">
    <property type="entry name" value="Pentapeptide"/>
    <property type="match status" value="4"/>
</dbReference>
<evidence type="ECO:0000256" key="1">
    <source>
        <dbReference type="SAM" id="MobiDB-lite"/>
    </source>
</evidence>
<dbReference type="InterPro" id="IPR001646">
    <property type="entry name" value="5peptide_repeat"/>
</dbReference>
<keyword evidence="2" id="KW-0472">Membrane</keyword>
<dbReference type="PANTHER" id="PTHR14136">
    <property type="entry name" value="BTB_POZ DOMAIN-CONTAINING PROTEIN KCTD9"/>
    <property type="match status" value="1"/>
</dbReference>
<evidence type="ECO:0000256" key="2">
    <source>
        <dbReference type="SAM" id="Phobius"/>
    </source>
</evidence>
<feature type="transmembrane region" description="Helical" evidence="2">
    <location>
        <begin position="224"/>
        <end position="243"/>
    </location>
</feature>
<keyword evidence="2" id="KW-1133">Transmembrane helix</keyword>
<dbReference type="InterPro" id="IPR051082">
    <property type="entry name" value="Pentapeptide-BTB/POZ_domain"/>
</dbReference>